<comment type="caution">
    <text evidence="2">The sequence shown here is derived from an EMBL/GenBank/DDBJ whole genome shotgun (WGS) entry which is preliminary data.</text>
</comment>
<protein>
    <submittedName>
        <fullName evidence="2">Uncharacterized protein</fullName>
    </submittedName>
</protein>
<keyword evidence="3" id="KW-1185">Reference proteome</keyword>
<evidence type="ECO:0000313" key="2">
    <source>
        <dbReference type="EMBL" id="VEL36749.1"/>
    </source>
</evidence>
<proteinExistence type="predicted"/>
<feature type="compositionally biased region" description="Basic and acidic residues" evidence="1">
    <location>
        <begin position="48"/>
        <end position="57"/>
    </location>
</feature>
<dbReference type="AlphaFoldDB" id="A0A448XHT0"/>
<organism evidence="2 3">
    <name type="scientific">Protopolystoma xenopodis</name>
    <dbReference type="NCBI Taxonomy" id="117903"/>
    <lineage>
        <taxon>Eukaryota</taxon>
        <taxon>Metazoa</taxon>
        <taxon>Spiralia</taxon>
        <taxon>Lophotrochozoa</taxon>
        <taxon>Platyhelminthes</taxon>
        <taxon>Monogenea</taxon>
        <taxon>Polyopisthocotylea</taxon>
        <taxon>Polystomatidea</taxon>
        <taxon>Polystomatidae</taxon>
        <taxon>Protopolystoma</taxon>
    </lineage>
</organism>
<evidence type="ECO:0000313" key="3">
    <source>
        <dbReference type="Proteomes" id="UP000784294"/>
    </source>
</evidence>
<feature type="compositionally biased region" description="Basic and acidic residues" evidence="1">
    <location>
        <begin position="1"/>
        <end position="39"/>
    </location>
</feature>
<feature type="region of interest" description="Disordered" evidence="1">
    <location>
        <begin position="1"/>
        <end position="64"/>
    </location>
</feature>
<dbReference type="EMBL" id="CAAALY010253069">
    <property type="protein sequence ID" value="VEL36749.1"/>
    <property type="molecule type" value="Genomic_DNA"/>
</dbReference>
<name>A0A448XHT0_9PLAT</name>
<reference evidence="2" key="1">
    <citation type="submission" date="2018-11" db="EMBL/GenBank/DDBJ databases">
        <authorList>
            <consortium name="Pathogen Informatics"/>
        </authorList>
    </citation>
    <scope>NUCLEOTIDE SEQUENCE</scope>
</reference>
<accession>A0A448XHT0</accession>
<gene>
    <name evidence="2" type="ORF">PXEA_LOCUS30189</name>
</gene>
<evidence type="ECO:0000256" key="1">
    <source>
        <dbReference type="SAM" id="MobiDB-lite"/>
    </source>
</evidence>
<dbReference type="Proteomes" id="UP000784294">
    <property type="component" value="Unassembled WGS sequence"/>
</dbReference>
<sequence>MPRLRETRMDSDFGMCKSREDVHPDDVTSHSAESVKESQESGQSEASLRVDRQKPETEMVLSEDNTSSVSIKLGYFLLENSIHTIKLIFK</sequence>